<keyword evidence="2" id="KW-1185">Reference proteome</keyword>
<sequence>MGFEIGRRVREAAGAIGERVAERARRLGRLAHAEAGRVWRDVGARLHLQDAPAAREPELPPLGNAEENQAVGPRTLAVVEAMAEVLARSGYDEVRADVAGLTAPEIVRGTVRSHRPCLSARAAGRPVLVDVFLPEESDVDRQLSRWHLFASAAEQTGGEFHLVVPSWFEGRSGRGWVRQLSEASGLGVAKIWEL</sequence>
<dbReference type="AlphaFoldDB" id="A0A7I9VJB5"/>
<dbReference type="Proteomes" id="UP000503640">
    <property type="component" value="Unassembled WGS sequence"/>
</dbReference>
<comment type="caution">
    <text evidence="1">The sequence shown here is derived from an EMBL/GenBank/DDBJ whole genome shotgun (WGS) entry which is preliminary data.</text>
</comment>
<accession>A0A7I9VJB5</accession>
<evidence type="ECO:0000313" key="1">
    <source>
        <dbReference type="EMBL" id="GEJ56248.1"/>
    </source>
</evidence>
<dbReference type="RefSeq" id="WP_176063544.1">
    <property type="nucleotide sequence ID" value="NZ_BJTG01000002.1"/>
</dbReference>
<evidence type="ECO:0000313" key="2">
    <source>
        <dbReference type="Proteomes" id="UP000503640"/>
    </source>
</evidence>
<proteinExistence type="predicted"/>
<name>A0A7I9VJB5_9BACT</name>
<organism evidence="1 2">
    <name type="scientific">Anaeromyxobacter diazotrophicus</name>
    <dbReference type="NCBI Taxonomy" id="2590199"/>
    <lineage>
        <taxon>Bacteria</taxon>
        <taxon>Pseudomonadati</taxon>
        <taxon>Myxococcota</taxon>
        <taxon>Myxococcia</taxon>
        <taxon>Myxococcales</taxon>
        <taxon>Cystobacterineae</taxon>
        <taxon>Anaeromyxobacteraceae</taxon>
        <taxon>Anaeromyxobacter</taxon>
    </lineage>
</organism>
<reference evidence="2" key="1">
    <citation type="journal article" date="2020" name="Appl. Environ. Microbiol.">
        <title>Diazotrophic Anaeromyxobacter Isolates from Soils.</title>
        <authorList>
            <person name="Masuda Y."/>
            <person name="Yamanaka H."/>
            <person name="Xu Z.X."/>
            <person name="Shiratori Y."/>
            <person name="Aono T."/>
            <person name="Amachi S."/>
            <person name="Senoo K."/>
            <person name="Itoh H."/>
        </authorList>
    </citation>
    <scope>NUCLEOTIDE SEQUENCE [LARGE SCALE GENOMIC DNA]</scope>
    <source>
        <strain evidence="2">R267</strain>
    </source>
</reference>
<gene>
    <name evidence="1" type="ORF">AMYX_09890</name>
</gene>
<dbReference type="EMBL" id="BJTG01000002">
    <property type="protein sequence ID" value="GEJ56248.1"/>
    <property type="molecule type" value="Genomic_DNA"/>
</dbReference>
<protein>
    <submittedName>
        <fullName evidence="1">Uncharacterized protein</fullName>
    </submittedName>
</protein>